<evidence type="ECO:0000256" key="1">
    <source>
        <dbReference type="SAM" id="MobiDB-lite"/>
    </source>
</evidence>
<dbReference type="Proteomes" id="UP000015106">
    <property type="component" value="Chromosome 3"/>
</dbReference>
<keyword evidence="3" id="KW-1185">Reference proteome</keyword>
<evidence type="ECO:0000313" key="3">
    <source>
        <dbReference type="Proteomes" id="UP000015106"/>
    </source>
</evidence>
<dbReference type="AlphaFoldDB" id="A0A8R7PR57"/>
<feature type="compositionally biased region" description="Gly residues" evidence="1">
    <location>
        <begin position="67"/>
        <end position="81"/>
    </location>
</feature>
<evidence type="ECO:0000313" key="2">
    <source>
        <dbReference type="EnsemblPlants" id="TuG1812G0300002341.01.T01"/>
    </source>
</evidence>
<dbReference type="EnsemblPlants" id="TuG1812G0300002341.01.T01">
    <property type="protein sequence ID" value="TuG1812G0300002341.01.T01"/>
    <property type="gene ID" value="TuG1812G0300002341.01"/>
</dbReference>
<organism evidence="2 3">
    <name type="scientific">Triticum urartu</name>
    <name type="common">Red wild einkorn</name>
    <name type="synonym">Crithodium urartu</name>
    <dbReference type="NCBI Taxonomy" id="4572"/>
    <lineage>
        <taxon>Eukaryota</taxon>
        <taxon>Viridiplantae</taxon>
        <taxon>Streptophyta</taxon>
        <taxon>Embryophyta</taxon>
        <taxon>Tracheophyta</taxon>
        <taxon>Spermatophyta</taxon>
        <taxon>Magnoliopsida</taxon>
        <taxon>Liliopsida</taxon>
        <taxon>Poales</taxon>
        <taxon>Poaceae</taxon>
        <taxon>BOP clade</taxon>
        <taxon>Pooideae</taxon>
        <taxon>Triticodae</taxon>
        <taxon>Triticeae</taxon>
        <taxon>Triticinae</taxon>
        <taxon>Triticum</taxon>
    </lineage>
</organism>
<name>A0A8R7PR57_TRIUA</name>
<feature type="compositionally biased region" description="Basic and acidic residues" evidence="1">
    <location>
        <begin position="17"/>
        <end position="32"/>
    </location>
</feature>
<feature type="compositionally biased region" description="Basic and acidic residues" evidence="1">
    <location>
        <begin position="97"/>
        <end position="109"/>
    </location>
</feature>
<dbReference type="Gramene" id="TuG1812G0300002341.01.T01">
    <property type="protein sequence ID" value="TuG1812G0300002341.01.T01"/>
    <property type="gene ID" value="TuG1812G0300002341.01"/>
</dbReference>
<sequence length="109" mass="11461">MVHIVQRSSSNRSTGRIRGEAARAGSEEEQQHGRGRRSSSSSTGRSPPASSWSTGLWRQAPATPVGDRGGAHAGAPGGCAGARGWTHTSLRRMRGGSRREARGLEEDVA</sequence>
<accession>A0A8R7PR57</accession>
<feature type="compositionally biased region" description="Low complexity" evidence="1">
    <location>
        <begin position="38"/>
        <end position="53"/>
    </location>
</feature>
<reference evidence="2" key="3">
    <citation type="submission" date="2022-06" db="UniProtKB">
        <authorList>
            <consortium name="EnsemblPlants"/>
        </authorList>
    </citation>
    <scope>IDENTIFICATION</scope>
</reference>
<feature type="region of interest" description="Disordered" evidence="1">
    <location>
        <begin position="1"/>
        <end position="109"/>
    </location>
</feature>
<reference evidence="2" key="2">
    <citation type="submission" date="2018-03" db="EMBL/GenBank/DDBJ databases">
        <title>The Triticum urartu genome reveals the dynamic nature of wheat genome evolution.</title>
        <authorList>
            <person name="Ling H."/>
            <person name="Ma B."/>
            <person name="Shi X."/>
            <person name="Liu H."/>
            <person name="Dong L."/>
            <person name="Sun H."/>
            <person name="Cao Y."/>
            <person name="Gao Q."/>
            <person name="Zheng S."/>
            <person name="Li Y."/>
            <person name="Yu Y."/>
            <person name="Du H."/>
            <person name="Qi M."/>
            <person name="Li Y."/>
            <person name="Yu H."/>
            <person name="Cui Y."/>
            <person name="Wang N."/>
            <person name="Chen C."/>
            <person name="Wu H."/>
            <person name="Zhao Y."/>
            <person name="Zhang J."/>
            <person name="Li Y."/>
            <person name="Zhou W."/>
            <person name="Zhang B."/>
            <person name="Hu W."/>
            <person name="Eijk M."/>
            <person name="Tang J."/>
            <person name="Witsenboer H."/>
            <person name="Zhao S."/>
            <person name="Li Z."/>
            <person name="Zhang A."/>
            <person name="Wang D."/>
            <person name="Liang C."/>
        </authorList>
    </citation>
    <scope>NUCLEOTIDE SEQUENCE [LARGE SCALE GENOMIC DNA]</scope>
    <source>
        <strain evidence="2">cv. G1812</strain>
    </source>
</reference>
<proteinExistence type="predicted"/>
<feature type="compositionally biased region" description="Polar residues" evidence="1">
    <location>
        <begin position="1"/>
        <end position="14"/>
    </location>
</feature>
<reference evidence="3" key="1">
    <citation type="journal article" date="2013" name="Nature">
        <title>Draft genome of the wheat A-genome progenitor Triticum urartu.</title>
        <authorList>
            <person name="Ling H.Q."/>
            <person name="Zhao S."/>
            <person name="Liu D."/>
            <person name="Wang J."/>
            <person name="Sun H."/>
            <person name="Zhang C."/>
            <person name="Fan H."/>
            <person name="Li D."/>
            <person name="Dong L."/>
            <person name="Tao Y."/>
            <person name="Gao C."/>
            <person name="Wu H."/>
            <person name="Li Y."/>
            <person name="Cui Y."/>
            <person name="Guo X."/>
            <person name="Zheng S."/>
            <person name="Wang B."/>
            <person name="Yu K."/>
            <person name="Liang Q."/>
            <person name="Yang W."/>
            <person name="Lou X."/>
            <person name="Chen J."/>
            <person name="Feng M."/>
            <person name="Jian J."/>
            <person name="Zhang X."/>
            <person name="Luo G."/>
            <person name="Jiang Y."/>
            <person name="Liu J."/>
            <person name="Wang Z."/>
            <person name="Sha Y."/>
            <person name="Zhang B."/>
            <person name="Wu H."/>
            <person name="Tang D."/>
            <person name="Shen Q."/>
            <person name="Xue P."/>
            <person name="Zou S."/>
            <person name="Wang X."/>
            <person name="Liu X."/>
            <person name="Wang F."/>
            <person name="Yang Y."/>
            <person name="An X."/>
            <person name="Dong Z."/>
            <person name="Zhang K."/>
            <person name="Zhang X."/>
            <person name="Luo M.C."/>
            <person name="Dvorak J."/>
            <person name="Tong Y."/>
            <person name="Wang J."/>
            <person name="Yang H."/>
            <person name="Li Z."/>
            <person name="Wang D."/>
            <person name="Zhang A."/>
            <person name="Wang J."/>
        </authorList>
    </citation>
    <scope>NUCLEOTIDE SEQUENCE</scope>
    <source>
        <strain evidence="3">cv. G1812</strain>
    </source>
</reference>
<protein>
    <submittedName>
        <fullName evidence="2">Uncharacterized protein</fullName>
    </submittedName>
</protein>